<feature type="transmembrane region" description="Helical" evidence="1">
    <location>
        <begin position="317"/>
        <end position="337"/>
    </location>
</feature>
<protein>
    <submittedName>
        <fullName evidence="3">HupE/UreJ family protein</fullName>
    </submittedName>
</protein>
<proteinExistence type="predicted"/>
<sequence length="368" mass="39980">MSRLFAILLLSLTAAVVHAQSAHESLLTLHVDQARIRGEWQVPLLDLDAALALDSNRDGEIAWPEIEGRRKDIEEALDANLRILADGENPGVHFDKLTFGTRNDEPFVLSEFSAVAAHPIDALDVDYTLLFEQRPERRASLKIIWEGTGSQRAEITAPGGATIFTRADVTRTAFLELLKSGVWHIWIGYDHVLFLLVLLIPAVLRRTEHGREAATDFAGPFLRVIAIVSSFTVAHSITLSCAALGWIVLPARLVESAIAASVLIAALVNLLPRTAGASGVWIAFGFGLLHGFGFANVLSEVGAEGEPVLRTLLGFNLGVELGQLAIVAVFLPIAYLLRGTRFYRTGVLYGGSSVAAACAMFWLWQRAL</sequence>
<feature type="transmembrane region" description="Helical" evidence="1">
    <location>
        <begin position="278"/>
        <end position="297"/>
    </location>
</feature>
<feature type="chain" id="PRO_5046477628" evidence="2">
    <location>
        <begin position="20"/>
        <end position="368"/>
    </location>
</feature>
<feature type="transmembrane region" description="Helical" evidence="1">
    <location>
        <begin position="253"/>
        <end position="271"/>
    </location>
</feature>
<keyword evidence="1" id="KW-0812">Transmembrane</keyword>
<accession>A0ABV8SLT4</accession>
<keyword evidence="1" id="KW-0472">Membrane</keyword>
<keyword evidence="1" id="KW-1133">Transmembrane helix</keyword>
<dbReference type="EMBL" id="JBHSDU010000001">
    <property type="protein sequence ID" value="MFC4307907.1"/>
    <property type="molecule type" value="Genomic_DNA"/>
</dbReference>
<evidence type="ECO:0000313" key="4">
    <source>
        <dbReference type="Proteomes" id="UP001595904"/>
    </source>
</evidence>
<feature type="transmembrane region" description="Helical" evidence="1">
    <location>
        <begin position="346"/>
        <end position="364"/>
    </location>
</feature>
<dbReference type="Pfam" id="PF13795">
    <property type="entry name" value="HupE_UreJ_2"/>
    <property type="match status" value="1"/>
</dbReference>
<organism evidence="3 4">
    <name type="scientific">Steroidobacter flavus</name>
    <dbReference type="NCBI Taxonomy" id="1842136"/>
    <lineage>
        <taxon>Bacteria</taxon>
        <taxon>Pseudomonadati</taxon>
        <taxon>Pseudomonadota</taxon>
        <taxon>Gammaproteobacteria</taxon>
        <taxon>Steroidobacterales</taxon>
        <taxon>Steroidobacteraceae</taxon>
        <taxon>Steroidobacter</taxon>
    </lineage>
</organism>
<name>A0ABV8SLT4_9GAMM</name>
<dbReference type="Proteomes" id="UP001595904">
    <property type="component" value="Unassembled WGS sequence"/>
</dbReference>
<keyword evidence="2" id="KW-0732">Signal</keyword>
<feature type="signal peptide" evidence="2">
    <location>
        <begin position="1"/>
        <end position="19"/>
    </location>
</feature>
<feature type="transmembrane region" description="Helical" evidence="1">
    <location>
        <begin position="224"/>
        <end position="247"/>
    </location>
</feature>
<evidence type="ECO:0000256" key="1">
    <source>
        <dbReference type="SAM" id="Phobius"/>
    </source>
</evidence>
<dbReference type="InterPro" id="IPR032809">
    <property type="entry name" value="Put_HupE_UreJ"/>
</dbReference>
<comment type="caution">
    <text evidence="3">The sequence shown here is derived from an EMBL/GenBank/DDBJ whole genome shotgun (WGS) entry which is preliminary data.</text>
</comment>
<reference evidence="4" key="1">
    <citation type="journal article" date="2019" name="Int. J. Syst. Evol. Microbiol.">
        <title>The Global Catalogue of Microorganisms (GCM) 10K type strain sequencing project: providing services to taxonomists for standard genome sequencing and annotation.</title>
        <authorList>
            <consortium name="The Broad Institute Genomics Platform"/>
            <consortium name="The Broad Institute Genome Sequencing Center for Infectious Disease"/>
            <person name="Wu L."/>
            <person name="Ma J."/>
        </authorList>
    </citation>
    <scope>NUCLEOTIDE SEQUENCE [LARGE SCALE GENOMIC DNA]</scope>
    <source>
        <strain evidence="4">CGMCC 1.10759</strain>
    </source>
</reference>
<dbReference type="RefSeq" id="WP_380594575.1">
    <property type="nucleotide sequence ID" value="NZ_JBHSDU010000001.1"/>
</dbReference>
<evidence type="ECO:0000256" key="2">
    <source>
        <dbReference type="SAM" id="SignalP"/>
    </source>
</evidence>
<gene>
    <name evidence="3" type="ORF">ACFPN2_02330</name>
</gene>
<keyword evidence="4" id="KW-1185">Reference proteome</keyword>
<feature type="transmembrane region" description="Helical" evidence="1">
    <location>
        <begin position="183"/>
        <end position="204"/>
    </location>
</feature>
<evidence type="ECO:0000313" key="3">
    <source>
        <dbReference type="EMBL" id="MFC4307907.1"/>
    </source>
</evidence>